<protein>
    <submittedName>
        <fullName evidence="2">Uncharacterized protein</fullName>
    </submittedName>
</protein>
<keyword evidence="3" id="KW-1185">Reference proteome</keyword>
<name>A0A448WHX0_9PLAT</name>
<dbReference type="AlphaFoldDB" id="A0A448WHX0"/>
<evidence type="ECO:0000313" key="2">
    <source>
        <dbReference type="EMBL" id="VEL12180.1"/>
    </source>
</evidence>
<feature type="region of interest" description="Disordered" evidence="1">
    <location>
        <begin position="42"/>
        <end position="127"/>
    </location>
</feature>
<reference evidence="2" key="1">
    <citation type="submission" date="2018-11" db="EMBL/GenBank/DDBJ databases">
        <authorList>
            <consortium name="Pathogen Informatics"/>
        </authorList>
    </citation>
    <scope>NUCLEOTIDE SEQUENCE</scope>
</reference>
<sequence length="186" mass="21041">MASRWLVILGRQRRNNSVNTAFEVSVPGHLGHLKSHILTGQLGPQLPDLASSRRRSAQRNPSCTDFSHDRDQNQLKPGDEVESSSSSSSSDSEPRESQSNEGTRSDHSDASSRQLERRRRRQHDCSKPVSEFCLQGNVNVSTTKSSRVRHVRLQPRHTDWIESADSNQDQSVDRLHHQAEVDISLW</sequence>
<evidence type="ECO:0000313" key="3">
    <source>
        <dbReference type="Proteomes" id="UP000784294"/>
    </source>
</evidence>
<comment type="caution">
    <text evidence="2">The sequence shown here is derived from an EMBL/GenBank/DDBJ whole genome shotgun (WGS) entry which is preliminary data.</text>
</comment>
<feature type="compositionally biased region" description="Basic and acidic residues" evidence="1">
    <location>
        <begin position="92"/>
        <end position="110"/>
    </location>
</feature>
<proteinExistence type="predicted"/>
<evidence type="ECO:0000256" key="1">
    <source>
        <dbReference type="SAM" id="MobiDB-lite"/>
    </source>
</evidence>
<accession>A0A448WHX0</accession>
<gene>
    <name evidence="2" type="ORF">PXEA_LOCUS5620</name>
</gene>
<dbReference type="Proteomes" id="UP000784294">
    <property type="component" value="Unassembled WGS sequence"/>
</dbReference>
<organism evidence="2 3">
    <name type="scientific">Protopolystoma xenopodis</name>
    <dbReference type="NCBI Taxonomy" id="117903"/>
    <lineage>
        <taxon>Eukaryota</taxon>
        <taxon>Metazoa</taxon>
        <taxon>Spiralia</taxon>
        <taxon>Lophotrochozoa</taxon>
        <taxon>Platyhelminthes</taxon>
        <taxon>Monogenea</taxon>
        <taxon>Polyopisthocotylea</taxon>
        <taxon>Polystomatidea</taxon>
        <taxon>Polystomatidae</taxon>
        <taxon>Protopolystoma</taxon>
    </lineage>
</organism>
<feature type="compositionally biased region" description="Basic and acidic residues" evidence="1">
    <location>
        <begin position="66"/>
        <end position="79"/>
    </location>
</feature>
<dbReference type="EMBL" id="CAAALY010014010">
    <property type="protein sequence ID" value="VEL12180.1"/>
    <property type="molecule type" value="Genomic_DNA"/>
</dbReference>